<reference evidence="4 5" key="1">
    <citation type="submission" date="2008-07" db="EMBL/GenBank/DDBJ databases">
        <authorList>
            <person name="Tandeau de Marsac N."/>
            <person name="Ferriera S."/>
            <person name="Johnson J."/>
            <person name="Kravitz S."/>
            <person name="Beeson K."/>
            <person name="Sutton G."/>
            <person name="Rogers Y.-H."/>
            <person name="Friedman R."/>
            <person name="Frazier M."/>
            <person name="Venter J.C."/>
        </authorList>
    </citation>
    <scope>NUCLEOTIDE SEQUENCE [LARGE SCALE GENOMIC DNA]</scope>
    <source>
        <strain evidence="4 5">PCC 7420</strain>
    </source>
</reference>
<evidence type="ECO:0000256" key="1">
    <source>
        <dbReference type="ARBA" id="ARBA00022630"/>
    </source>
</evidence>
<dbReference type="GO" id="GO:0003824">
    <property type="term" value="F:catalytic activity"/>
    <property type="evidence" value="ECO:0007669"/>
    <property type="project" value="InterPro"/>
</dbReference>
<evidence type="ECO:0000256" key="2">
    <source>
        <dbReference type="ARBA" id="ARBA00022827"/>
    </source>
</evidence>
<accession>B4W2G2</accession>
<dbReference type="InterPro" id="IPR006094">
    <property type="entry name" value="Oxid_FAD_bind_N"/>
</dbReference>
<feature type="domain" description="FAD-binding PCMH-type" evidence="3">
    <location>
        <begin position="37"/>
        <end position="216"/>
    </location>
</feature>
<keyword evidence="5" id="KW-1185">Reference proteome</keyword>
<dbReference type="eggNOG" id="COG0277">
    <property type="taxonomic scope" value="Bacteria"/>
</dbReference>
<dbReference type="InterPro" id="IPR036318">
    <property type="entry name" value="FAD-bd_PCMH-like_sf"/>
</dbReference>
<evidence type="ECO:0000259" key="3">
    <source>
        <dbReference type="PROSITE" id="PS51387"/>
    </source>
</evidence>
<gene>
    <name evidence="4" type="ORF">MC7420_5267</name>
</gene>
<evidence type="ECO:0000313" key="5">
    <source>
        <dbReference type="Proteomes" id="UP000003835"/>
    </source>
</evidence>
<sequence length="438" mass="46943">MNAIAQTLTPIVGDSNLYQGDTLPPLWQERLKRAYGVDTITSTLVCPTTIQQLCQVMESANTHNWRILPCGNGSKLAWAGVGKPVDVVISTQNLNQVIDHAVGDLTVTAQAGVKLADLQPILLKTNQFLPLEPAYPESATLGGIISTADSGSWRQRYGGVRDMLLGVSFVRSDGQLAKAGGRVVKNVAGYDLMKLLTGAYGTLGILTEVTFRLYPVQEASGTVVLTGDAEAIASTTQTLLASALTPTATDLLSSGLVKQLDIGQGMGLMVRFQSVTKSVQEQSSRLLDVGQQLGLQGTLYQDSDEVTLWQSLPEQIWGMPQSTSITCKIGIVPTAAVMTLTVLDTLTSGTGLGLIHAGSGLGKLRLKPETVKPETILKMREHCQSHSGFLTVLEAPISVKQQLDVWGYSGNALDIMRQIKQKFDPKTLLSPNRFVGNI</sequence>
<dbReference type="EMBL" id="DS989871">
    <property type="protein sequence ID" value="EDX71642.1"/>
    <property type="molecule type" value="Genomic_DNA"/>
</dbReference>
<dbReference type="AlphaFoldDB" id="B4W2G2"/>
<evidence type="ECO:0000313" key="4">
    <source>
        <dbReference type="EMBL" id="EDX71642.1"/>
    </source>
</evidence>
<organism evidence="4 5">
    <name type="scientific">Coleofasciculus chthonoplastes PCC 7420</name>
    <dbReference type="NCBI Taxonomy" id="118168"/>
    <lineage>
        <taxon>Bacteria</taxon>
        <taxon>Bacillati</taxon>
        <taxon>Cyanobacteriota</taxon>
        <taxon>Cyanophyceae</taxon>
        <taxon>Coleofasciculales</taxon>
        <taxon>Coleofasciculaceae</taxon>
        <taxon>Coleofasciculus</taxon>
    </lineage>
</organism>
<dbReference type="SUPFAM" id="SSF55103">
    <property type="entry name" value="FAD-linked oxidases, C-terminal domain"/>
    <property type="match status" value="1"/>
</dbReference>
<proteinExistence type="predicted"/>
<dbReference type="PANTHER" id="PTHR11748">
    <property type="entry name" value="D-LACTATE DEHYDROGENASE"/>
    <property type="match status" value="1"/>
</dbReference>
<dbReference type="STRING" id="118168.MC7420_5267"/>
<name>B4W2G2_9CYAN</name>
<dbReference type="RefSeq" id="WP_006105584.1">
    <property type="nucleotide sequence ID" value="NZ_DS989871.1"/>
</dbReference>
<dbReference type="InterPro" id="IPR016169">
    <property type="entry name" value="FAD-bd_PCMH_sub2"/>
</dbReference>
<dbReference type="Pfam" id="PF01565">
    <property type="entry name" value="FAD_binding_4"/>
    <property type="match status" value="1"/>
</dbReference>
<dbReference type="HOGENOM" id="CLU_017779_0_1_3"/>
<dbReference type="Proteomes" id="UP000003835">
    <property type="component" value="Unassembled WGS sequence"/>
</dbReference>
<keyword evidence="2" id="KW-0274">FAD</keyword>
<dbReference type="GO" id="GO:0071949">
    <property type="term" value="F:FAD binding"/>
    <property type="evidence" value="ECO:0007669"/>
    <property type="project" value="InterPro"/>
</dbReference>
<protein>
    <submittedName>
        <fullName evidence="4">FAD binding domain protein</fullName>
    </submittedName>
</protein>
<dbReference type="Gene3D" id="3.30.465.10">
    <property type="match status" value="1"/>
</dbReference>
<keyword evidence="1" id="KW-0285">Flavoprotein</keyword>
<dbReference type="PROSITE" id="PS51387">
    <property type="entry name" value="FAD_PCMH"/>
    <property type="match status" value="1"/>
</dbReference>
<dbReference type="InterPro" id="IPR016166">
    <property type="entry name" value="FAD-bd_PCMH"/>
</dbReference>
<dbReference type="OrthoDB" id="9767256at2"/>
<dbReference type="SUPFAM" id="SSF56176">
    <property type="entry name" value="FAD-binding/transporter-associated domain-like"/>
    <property type="match status" value="1"/>
</dbReference>
<dbReference type="PANTHER" id="PTHR11748:SF103">
    <property type="entry name" value="GLYCOLATE OXIDASE SUBUNIT GLCE"/>
    <property type="match status" value="1"/>
</dbReference>
<dbReference type="InterPro" id="IPR016164">
    <property type="entry name" value="FAD-linked_Oxase-like_C"/>
</dbReference>